<comment type="caution">
    <text evidence="2">The sequence shown here is derived from an EMBL/GenBank/DDBJ whole genome shotgun (WGS) entry which is preliminary data.</text>
</comment>
<proteinExistence type="predicted"/>
<reference evidence="2" key="1">
    <citation type="submission" date="2020-10" db="EMBL/GenBank/DDBJ databases">
        <authorList>
            <person name="Gilroy R."/>
        </authorList>
    </citation>
    <scope>NUCLEOTIDE SEQUENCE</scope>
    <source>
        <strain evidence="2">2889</strain>
    </source>
</reference>
<accession>A0A9D9DTB2</accession>
<protein>
    <submittedName>
        <fullName evidence="2">DUF5106 domain-containing protein</fullName>
    </submittedName>
</protein>
<evidence type="ECO:0000259" key="1">
    <source>
        <dbReference type="Pfam" id="PF17127"/>
    </source>
</evidence>
<dbReference type="Pfam" id="PF17127">
    <property type="entry name" value="DUF5106"/>
    <property type="match status" value="1"/>
</dbReference>
<sequence length="307" mass="34140">MLLVAVASFLFLVQCKTGKSGGTDAARTESYGFSFPEIPSSLTRPEERQAYLMEHYWEKFDFSDSALVFNPQISEQAFADFVVLLPACPPSTITIAIAQLFKLAGSDMAAFRYFYQLAEKYWYDPNSPVRNEEHFLIALQTVVNMPSIPEIEKTRPQRLLALVSRNRPGQAATDFRFNLNGQKTSSLYKTNADFLILYFNNPGCESCAASRAGLLTAPNIGLLAEQGRLRILSLYPDGVPESSSVPVTHIPGWIDAYDAEQAILNQNLYDLKAIPTLYLLDKDKKVLLKDASVGQIESYLQGLGSAR</sequence>
<dbReference type="AlphaFoldDB" id="A0A9D9DTB2"/>
<dbReference type="Proteomes" id="UP000823612">
    <property type="component" value="Unassembled WGS sequence"/>
</dbReference>
<evidence type="ECO:0000313" key="2">
    <source>
        <dbReference type="EMBL" id="MBO8432283.1"/>
    </source>
</evidence>
<reference evidence="2" key="2">
    <citation type="journal article" date="2021" name="PeerJ">
        <title>Extensive microbial diversity within the chicken gut microbiome revealed by metagenomics and culture.</title>
        <authorList>
            <person name="Gilroy R."/>
            <person name="Ravi A."/>
            <person name="Getino M."/>
            <person name="Pursley I."/>
            <person name="Horton D.L."/>
            <person name="Alikhan N.F."/>
            <person name="Baker D."/>
            <person name="Gharbi K."/>
            <person name="Hall N."/>
            <person name="Watson M."/>
            <person name="Adriaenssens E.M."/>
            <person name="Foster-Nyarko E."/>
            <person name="Jarju S."/>
            <person name="Secka A."/>
            <person name="Antonio M."/>
            <person name="Oren A."/>
            <person name="Chaudhuri R.R."/>
            <person name="La Ragione R."/>
            <person name="Hildebrand F."/>
            <person name="Pallen M.J."/>
        </authorList>
    </citation>
    <scope>NUCLEOTIDE SEQUENCE</scope>
    <source>
        <strain evidence="2">2889</strain>
    </source>
</reference>
<dbReference type="Gene3D" id="3.40.30.10">
    <property type="entry name" value="Glutaredoxin"/>
    <property type="match status" value="1"/>
</dbReference>
<evidence type="ECO:0000313" key="3">
    <source>
        <dbReference type="Proteomes" id="UP000823612"/>
    </source>
</evidence>
<dbReference type="EMBL" id="JADIMZ010000041">
    <property type="protein sequence ID" value="MBO8432283.1"/>
    <property type="molecule type" value="Genomic_DNA"/>
</dbReference>
<feature type="domain" description="DUF5106" evidence="1">
    <location>
        <begin position="27"/>
        <end position="166"/>
    </location>
</feature>
<gene>
    <name evidence="2" type="ORF">IAB08_03170</name>
</gene>
<dbReference type="InterPro" id="IPR033395">
    <property type="entry name" value="DUF5106"/>
</dbReference>
<name>A0A9D9DTB2_9BACT</name>
<organism evidence="2 3">
    <name type="scientific">Candidatus Pullibacteroides excrementavium</name>
    <dbReference type="NCBI Taxonomy" id="2840905"/>
    <lineage>
        <taxon>Bacteria</taxon>
        <taxon>Pseudomonadati</taxon>
        <taxon>Bacteroidota</taxon>
        <taxon>Bacteroidia</taxon>
        <taxon>Bacteroidales</taxon>
        <taxon>Candidatus Pullibacteroides</taxon>
    </lineage>
</organism>